<gene>
    <name evidence="1" type="ORF">LCGC14_2020540</name>
</gene>
<accession>A0A0F9EXY7</accession>
<proteinExistence type="predicted"/>
<feature type="non-terminal residue" evidence="1">
    <location>
        <position position="1"/>
    </location>
</feature>
<name>A0A0F9EXY7_9ZZZZ</name>
<sequence length="59" mass="6477">EYGCKAQEMEASYKALVEACRDALYFIGTPDESKCLGVEPIPIAVKLEAALAKDKEKEI</sequence>
<protein>
    <submittedName>
        <fullName evidence="1">Uncharacterized protein</fullName>
    </submittedName>
</protein>
<comment type="caution">
    <text evidence="1">The sequence shown here is derived from an EMBL/GenBank/DDBJ whole genome shotgun (WGS) entry which is preliminary data.</text>
</comment>
<dbReference type="AlphaFoldDB" id="A0A0F9EXY7"/>
<organism evidence="1">
    <name type="scientific">marine sediment metagenome</name>
    <dbReference type="NCBI Taxonomy" id="412755"/>
    <lineage>
        <taxon>unclassified sequences</taxon>
        <taxon>metagenomes</taxon>
        <taxon>ecological metagenomes</taxon>
    </lineage>
</organism>
<dbReference type="EMBL" id="LAZR01023330">
    <property type="protein sequence ID" value="KKL78874.1"/>
    <property type="molecule type" value="Genomic_DNA"/>
</dbReference>
<reference evidence="1" key="1">
    <citation type="journal article" date="2015" name="Nature">
        <title>Complex archaea that bridge the gap between prokaryotes and eukaryotes.</title>
        <authorList>
            <person name="Spang A."/>
            <person name="Saw J.H."/>
            <person name="Jorgensen S.L."/>
            <person name="Zaremba-Niedzwiedzka K."/>
            <person name="Martijn J."/>
            <person name="Lind A.E."/>
            <person name="van Eijk R."/>
            <person name="Schleper C."/>
            <person name="Guy L."/>
            <person name="Ettema T.J."/>
        </authorList>
    </citation>
    <scope>NUCLEOTIDE SEQUENCE</scope>
</reference>
<evidence type="ECO:0000313" key="1">
    <source>
        <dbReference type="EMBL" id="KKL78874.1"/>
    </source>
</evidence>